<reference evidence="5" key="1">
    <citation type="journal article" date="2019" name="Int. J. Syst. Evol. Microbiol.">
        <title>The Global Catalogue of Microorganisms (GCM) 10K type strain sequencing project: providing services to taxonomists for standard genome sequencing and annotation.</title>
        <authorList>
            <consortium name="The Broad Institute Genomics Platform"/>
            <consortium name="The Broad Institute Genome Sequencing Center for Infectious Disease"/>
            <person name="Wu L."/>
            <person name="Ma J."/>
        </authorList>
    </citation>
    <scope>NUCLEOTIDE SEQUENCE [LARGE SCALE GENOMIC DNA]</scope>
    <source>
        <strain evidence="5">JCM 31202</strain>
    </source>
</reference>
<feature type="region of interest" description="Disordered" evidence="2">
    <location>
        <begin position="70"/>
        <end position="99"/>
    </location>
</feature>
<protein>
    <submittedName>
        <fullName evidence="4">Histone-like nucleoid-structuring protein Lsr2</fullName>
    </submittedName>
</protein>
<accession>A0ABW3EMM4</accession>
<dbReference type="EMBL" id="JBHTJA010000009">
    <property type="protein sequence ID" value="MFD0900193.1"/>
    <property type="molecule type" value="Genomic_DNA"/>
</dbReference>
<dbReference type="InterPro" id="IPR055370">
    <property type="entry name" value="Lsr2_DNA-bd"/>
</dbReference>
<organism evidence="4 5">
    <name type="scientific">Actinomadura sediminis</name>
    <dbReference type="NCBI Taxonomy" id="1038904"/>
    <lineage>
        <taxon>Bacteria</taxon>
        <taxon>Bacillati</taxon>
        <taxon>Actinomycetota</taxon>
        <taxon>Actinomycetes</taxon>
        <taxon>Streptosporangiales</taxon>
        <taxon>Thermomonosporaceae</taxon>
        <taxon>Actinomadura</taxon>
    </lineage>
</organism>
<evidence type="ECO:0000259" key="3">
    <source>
        <dbReference type="Pfam" id="PF23359"/>
    </source>
</evidence>
<dbReference type="Proteomes" id="UP001596972">
    <property type="component" value="Unassembled WGS sequence"/>
</dbReference>
<comment type="caution">
    <text evidence="4">The sequence shown here is derived from an EMBL/GenBank/DDBJ whole genome shotgun (WGS) entry which is preliminary data.</text>
</comment>
<feature type="domain" description="Lsr2 DNA-binding" evidence="3">
    <location>
        <begin position="106"/>
        <end position="135"/>
    </location>
</feature>
<evidence type="ECO:0000256" key="1">
    <source>
        <dbReference type="ARBA" id="ARBA00023125"/>
    </source>
</evidence>
<evidence type="ECO:0000313" key="5">
    <source>
        <dbReference type="Proteomes" id="UP001596972"/>
    </source>
</evidence>
<dbReference type="RefSeq" id="WP_378297144.1">
    <property type="nucleotide sequence ID" value="NZ_JBHTJA010000009.1"/>
</dbReference>
<name>A0ABW3EMM4_9ACTN</name>
<gene>
    <name evidence="4" type="ORF">ACFQ11_07300</name>
</gene>
<dbReference type="InterPro" id="IPR036625">
    <property type="entry name" value="E3-bd_dom_sf"/>
</dbReference>
<dbReference type="Pfam" id="PF23359">
    <property type="entry name" value="Lsr2_DNA-bd"/>
    <property type="match status" value="1"/>
</dbReference>
<keyword evidence="5" id="KW-1185">Reference proteome</keyword>
<evidence type="ECO:0000313" key="4">
    <source>
        <dbReference type="EMBL" id="MFD0900193.1"/>
    </source>
</evidence>
<proteinExistence type="predicted"/>
<sequence length="267" mass="29035">MTTQGEITPWERLRRLSEMSRLEQDVHAKQWANDLASRHGAGKMPIYMRAAYRDTIAAVLLSLVDERASTPDHGDLGSEGRSNGAAAGQASDATRYNHNLDDVPPSVIRAWAHQRGISVSDRGRIPMWVIKRYHAEHAAESESSLASKIQEALEQHGELTKTELWDIVGRNKPSSKIDQAVESLPNAQVFKGESTGGRRPVIVRLVNAESGEVAGPAEVTAADRLDADDLDPAVVPQGLADEASHLGQTDASIDDFLRVLRGDSHNG</sequence>
<evidence type="ECO:0000256" key="2">
    <source>
        <dbReference type="SAM" id="MobiDB-lite"/>
    </source>
</evidence>
<keyword evidence="1" id="KW-0238">DNA-binding</keyword>
<dbReference type="Gene3D" id="4.10.320.10">
    <property type="entry name" value="E3-binding domain"/>
    <property type="match status" value="1"/>
</dbReference>